<keyword evidence="10" id="KW-0539">Nucleus</keyword>
<keyword evidence="3" id="KW-0158">Chromosome</keyword>
<feature type="compositionally biased region" description="Low complexity" evidence="11">
    <location>
        <begin position="556"/>
        <end position="569"/>
    </location>
</feature>
<dbReference type="Pfam" id="PF17907">
    <property type="entry name" value="AWS"/>
    <property type="match status" value="1"/>
</dbReference>
<evidence type="ECO:0000256" key="3">
    <source>
        <dbReference type="ARBA" id="ARBA00022454"/>
    </source>
</evidence>
<evidence type="ECO:0000313" key="16">
    <source>
        <dbReference type="Proteomes" id="UP001255856"/>
    </source>
</evidence>
<evidence type="ECO:0000259" key="14">
    <source>
        <dbReference type="PROSITE" id="PS51215"/>
    </source>
</evidence>
<evidence type="ECO:0000259" key="12">
    <source>
        <dbReference type="PROSITE" id="PS50280"/>
    </source>
</evidence>
<dbReference type="EMBL" id="JASFZW010000003">
    <property type="protein sequence ID" value="KAK2079211.1"/>
    <property type="molecule type" value="Genomic_DNA"/>
</dbReference>
<keyword evidence="7" id="KW-0805">Transcription regulation</keyword>
<evidence type="ECO:0000256" key="1">
    <source>
        <dbReference type="ARBA" id="ARBA00004123"/>
    </source>
</evidence>
<evidence type="ECO:0000256" key="10">
    <source>
        <dbReference type="ARBA" id="ARBA00023242"/>
    </source>
</evidence>
<dbReference type="PANTHER" id="PTHR22884">
    <property type="entry name" value="SET DOMAIN PROTEINS"/>
    <property type="match status" value="1"/>
</dbReference>
<evidence type="ECO:0000259" key="13">
    <source>
        <dbReference type="PROSITE" id="PS50868"/>
    </source>
</evidence>
<proteinExistence type="predicted"/>
<feature type="domain" description="Post-SET" evidence="13">
    <location>
        <begin position="330"/>
        <end position="346"/>
    </location>
</feature>
<sequence>MPKRVKKLDAALAQAQAFASGTVPAGWWTETDGNRAAGVAAPPSSAKKAKVEHDAGSAKSEPMNEGSAVPNSGARQEDQSTVANGLDACARPPLRELPSKAQLLAVPARPVRKEKSPASPPPVFDVIGGRLVAKDGAPLSALSRRVGAALAGRDALPSYVHAPVNAYSDPSLRPRRLDEEEIEVCCCAPGAGCGPQCLNRLIFTRCDPRRCPCGPACGNGPFQCLPGPRLEVYLTDGKGWGVRSPDALEPGTFVAEYTGEAGRDRVIDAGPRGNVARLLNSSCDPNCVAQKWHDAATGEVRVGLFVARPVPAGEELVYNYNFQQYRGGQEAYTCRCGAPNCKGSMDTRAPTPGRGRHFDDENGGAPRDGDETGSPMAEASVIAAAAPAAAASPAVSRGPVTAASEGLPARTVLVAKRLTNSDVTKGRILLPRAAVETNLSFATQRAWPLTATDAEGREWRFTLQSWANGMESRRVYVLEHAAHFIHAHELRIEDVIGLSTPEGEGAPDDGAAAPRLLVEINTPEPAGHPGFCTRTGTPQKAEDAAGDEAAVPRPPSSTRSDTPSAGSPVVPSPVPSPIFVLTDPAAMVPAHLRSPLRPSVVAGLSRQGSLSSGLGSSCPSPQPSGSLAELGPAVAAAAAASAAAAALTMNQGSLAGLSGPFGFGLQSSTGSGAASPVAGVVSSPGVVAAQPLGLAPVATSFAPDTAPLLPPHPMGPLRPPEQGQLDFDVMAWLEDCTPRAIPRTPPAEKRKK</sequence>
<gene>
    <name evidence="15" type="ORF">QBZ16_002902</name>
</gene>
<evidence type="ECO:0000313" key="15">
    <source>
        <dbReference type="EMBL" id="KAK2079211.1"/>
    </source>
</evidence>
<dbReference type="Pfam" id="PF00856">
    <property type="entry name" value="SET"/>
    <property type="match status" value="1"/>
</dbReference>
<reference evidence="15" key="1">
    <citation type="submission" date="2021-01" db="EMBL/GenBank/DDBJ databases">
        <authorList>
            <person name="Eckstrom K.M.E."/>
        </authorList>
    </citation>
    <scope>NUCLEOTIDE SEQUENCE</scope>
    <source>
        <strain evidence="15">UVCC 0001</strain>
    </source>
</reference>
<comment type="caution">
    <text evidence="15">The sequence shown here is derived from an EMBL/GenBank/DDBJ whole genome shotgun (WGS) entry which is preliminary data.</text>
</comment>
<keyword evidence="16" id="KW-1185">Reference proteome</keyword>
<dbReference type="PROSITE" id="PS50868">
    <property type="entry name" value="POST_SET"/>
    <property type="match status" value="1"/>
</dbReference>
<evidence type="ECO:0000256" key="4">
    <source>
        <dbReference type="ARBA" id="ARBA00022603"/>
    </source>
</evidence>
<dbReference type="GO" id="GO:0032259">
    <property type="term" value="P:methylation"/>
    <property type="evidence" value="ECO:0007669"/>
    <property type="project" value="UniProtKB-KW"/>
</dbReference>
<evidence type="ECO:0000256" key="8">
    <source>
        <dbReference type="ARBA" id="ARBA00023125"/>
    </source>
</evidence>
<dbReference type="AlphaFoldDB" id="A0AAD9IKA5"/>
<dbReference type="InterPro" id="IPR001214">
    <property type="entry name" value="SET_dom"/>
</dbReference>
<protein>
    <submittedName>
        <fullName evidence="15">Uncharacterized protein</fullName>
    </submittedName>
</protein>
<dbReference type="SUPFAM" id="SSF101936">
    <property type="entry name" value="DNA-binding pseudobarrel domain"/>
    <property type="match status" value="1"/>
</dbReference>
<dbReference type="InterPro" id="IPR006560">
    <property type="entry name" value="AWS_dom"/>
</dbReference>
<dbReference type="SUPFAM" id="SSF82199">
    <property type="entry name" value="SET domain"/>
    <property type="match status" value="1"/>
</dbReference>
<feature type="region of interest" description="Disordered" evidence="11">
    <location>
        <begin position="34"/>
        <end position="80"/>
    </location>
</feature>
<dbReference type="PROSITE" id="PS51215">
    <property type="entry name" value="AWS"/>
    <property type="match status" value="1"/>
</dbReference>
<evidence type="ECO:0000256" key="5">
    <source>
        <dbReference type="ARBA" id="ARBA00022679"/>
    </source>
</evidence>
<dbReference type="CDD" id="cd10017">
    <property type="entry name" value="B3_DNA"/>
    <property type="match status" value="1"/>
</dbReference>
<dbReference type="GO" id="GO:0042054">
    <property type="term" value="F:histone methyltransferase activity"/>
    <property type="evidence" value="ECO:0007669"/>
    <property type="project" value="InterPro"/>
</dbReference>
<keyword evidence="4" id="KW-0489">Methyltransferase</keyword>
<feature type="domain" description="AWS" evidence="14">
    <location>
        <begin position="180"/>
        <end position="226"/>
    </location>
</feature>
<dbReference type="InterPro" id="IPR050777">
    <property type="entry name" value="SET2_Histone-Lys_MeTrsfase"/>
</dbReference>
<evidence type="ECO:0000256" key="2">
    <source>
        <dbReference type="ARBA" id="ARBA00004286"/>
    </source>
</evidence>
<dbReference type="InterPro" id="IPR046341">
    <property type="entry name" value="SET_dom_sf"/>
</dbReference>
<evidence type="ECO:0000256" key="7">
    <source>
        <dbReference type="ARBA" id="ARBA00023015"/>
    </source>
</evidence>
<dbReference type="GO" id="GO:0005634">
    <property type="term" value="C:nucleus"/>
    <property type="evidence" value="ECO:0007669"/>
    <property type="project" value="UniProtKB-SubCell"/>
</dbReference>
<keyword evidence="6" id="KW-0949">S-adenosyl-L-methionine</keyword>
<dbReference type="SMART" id="SM00317">
    <property type="entry name" value="SET"/>
    <property type="match status" value="1"/>
</dbReference>
<accession>A0AAD9IKA5</accession>
<dbReference type="GO" id="GO:0005694">
    <property type="term" value="C:chromosome"/>
    <property type="evidence" value="ECO:0007669"/>
    <property type="project" value="UniProtKB-SubCell"/>
</dbReference>
<keyword evidence="5" id="KW-0808">Transferase</keyword>
<dbReference type="Proteomes" id="UP001255856">
    <property type="component" value="Unassembled WGS sequence"/>
</dbReference>
<feature type="region of interest" description="Disordered" evidence="11">
    <location>
        <begin position="346"/>
        <end position="374"/>
    </location>
</feature>
<keyword evidence="9" id="KW-0804">Transcription</keyword>
<feature type="compositionally biased region" description="Low complexity" evidence="11">
    <location>
        <begin position="36"/>
        <end position="46"/>
    </location>
</feature>
<dbReference type="InterPro" id="IPR015300">
    <property type="entry name" value="DNA-bd_pseudobarrel_sf"/>
</dbReference>
<feature type="compositionally biased region" description="Polar residues" evidence="11">
    <location>
        <begin position="69"/>
        <end position="80"/>
    </location>
</feature>
<evidence type="ECO:0000256" key="6">
    <source>
        <dbReference type="ARBA" id="ARBA00022691"/>
    </source>
</evidence>
<dbReference type="InterPro" id="IPR003340">
    <property type="entry name" value="B3_DNA-bd"/>
</dbReference>
<feature type="region of interest" description="Disordered" evidence="11">
    <location>
        <begin position="522"/>
        <end position="573"/>
    </location>
</feature>
<dbReference type="Gene3D" id="2.170.270.10">
    <property type="entry name" value="SET domain"/>
    <property type="match status" value="2"/>
</dbReference>
<organism evidence="15 16">
    <name type="scientific">Prototheca wickerhamii</name>
    <dbReference type="NCBI Taxonomy" id="3111"/>
    <lineage>
        <taxon>Eukaryota</taxon>
        <taxon>Viridiplantae</taxon>
        <taxon>Chlorophyta</taxon>
        <taxon>core chlorophytes</taxon>
        <taxon>Trebouxiophyceae</taxon>
        <taxon>Chlorellales</taxon>
        <taxon>Chlorellaceae</taxon>
        <taxon>Prototheca</taxon>
    </lineage>
</organism>
<dbReference type="GO" id="GO:0003677">
    <property type="term" value="F:DNA binding"/>
    <property type="evidence" value="ECO:0007669"/>
    <property type="project" value="UniProtKB-KW"/>
</dbReference>
<dbReference type="Gene3D" id="2.40.330.10">
    <property type="entry name" value="DNA-binding pseudobarrel domain"/>
    <property type="match status" value="1"/>
</dbReference>
<dbReference type="PROSITE" id="PS50280">
    <property type="entry name" value="SET"/>
    <property type="match status" value="1"/>
</dbReference>
<name>A0AAD9IKA5_PROWI</name>
<comment type="subcellular location">
    <subcellularLocation>
        <location evidence="2">Chromosome</location>
    </subcellularLocation>
    <subcellularLocation>
        <location evidence="1">Nucleus</location>
    </subcellularLocation>
</comment>
<keyword evidence="8" id="KW-0238">DNA-binding</keyword>
<evidence type="ECO:0000256" key="9">
    <source>
        <dbReference type="ARBA" id="ARBA00023163"/>
    </source>
</evidence>
<feature type="region of interest" description="Disordered" evidence="11">
    <location>
        <begin position="606"/>
        <end position="627"/>
    </location>
</feature>
<feature type="domain" description="SET" evidence="12">
    <location>
        <begin position="228"/>
        <end position="321"/>
    </location>
</feature>
<evidence type="ECO:0000256" key="11">
    <source>
        <dbReference type="SAM" id="MobiDB-lite"/>
    </source>
</evidence>
<dbReference type="InterPro" id="IPR003616">
    <property type="entry name" value="Post-SET_dom"/>
</dbReference>